<evidence type="ECO:0000313" key="2">
    <source>
        <dbReference type="Proteomes" id="UP000295727"/>
    </source>
</evidence>
<organism evidence="1 2">
    <name type="scientific">Paraburkholderia pallida</name>
    <dbReference type="NCBI Taxonomy" id="2547399"/>
    <lineage>
        <taxon>Bacteria</taxon>
        <taxon>Pseudomonadati</taxon>
        <taxon>Pseudomonadota</taxon>
        <taxon>Betaproteobacteria</taxon>
        <taxon>Burkholderiales</taxon>
        <taxon>Burkholderiaceae</taxon>
        <taxon>Paraburkholderia</taxon>
    </lineage>
</organism>
<proteinExistence type="predicted"/>
<dbReference type="KEGG" id="ppai:E1956_25990"/>
<dbReference type="AlphaFoldDB" id="A0A4P7CYD5"/>
<dbReference type="OrthoDB" id="9100756at2"/>
<keyword evidence="2" id="KW-1185">Reference proteome</keyword>
<accession>A0A4P7CYD5</accession>
<protein>
    <submittedName>
        <fullName evidence="1">Uncharacterized protein</fullName>
    </submittedName>
</protein>
<dbReference type="Proteomes" id="UP000295727">
    <property type="component" value="Chromosome 2"/>
</dbReference>
<gene>
    <name evidence="1" type="ORF">E1956_25990</name>
</gene>
<dbReference type="EMBL" id="CP038149">
    <property type="protein sequence ID" value="QBR00488.1"/>
    <property type="molecule type" value="Genomic_DNA"/>
</dbReference>
<dbReference type="RefSeq" id="WP_134754177.1">
    <property type="nucleotide sequence ID" value="NZ_CP038149.1"/>
</dbReference>
<sequence length="111" mass="13065">MQPVKVEIKLPMPAAPRRTWVNGRFKNERIMRQVHAMAYGFRRCREKDAGGEEYIVHVLAQIPSGYRFFVKSWQWVTKDLAWVDALVALNWDTFRPFLESGDNEWRAEVPA</sequence>
<reference evidence="1 2" key="1">
    <citation type="submission" date="2019-03" db="EMBL/GenBank/DDBJ databases">
        <title>Paraburkholderia sp. 7MH5, isolated from subtropical forest soil.</title>
        <authorList>
            <person name="Gao Z.-H."/>
            <person name="Qiu L.-H."/>
        </authorList>
    </citation>
    <scope>NUCLEOTIDE SEQUENCE [LARGE SCALE GENOMIC DNA]</scope>
    <source>
        <strain evidence="1 2">7MH5</strain>
    </source>
</reference>
<evidence type="ECO:0000313" key="1">
    <source>
        <dbReference type="EMBL" id="QBR00488.1"/>
    </source>
</evidence>
<name>A0A4P7CYD5_9BURK</name>